<evidence type="ECO:0000256" key="1">
    <source>
        <dbReference type="ARBA" id="ARBA00022729"/>
    </source>
</evidence>
<dbReference type="Pfam" id="PF04043">
    <property type="entry name" value="PMEI"/>
    <property type="match status" value="1"/>
</dbReference>
<feature type="chain" id="PRO_5043337101" evidence="4">
    <location>
        <begin position="20"/>
        <end position="174"/>
    </location>
</feature>
<comment type="similarity">
    <text evidence="3">Belongs to the PMEI family.</text>
</comment>
<accession>A0AAV1CTX0</accession>
<dbReference type="SUPFAM" id="SSF101148">
    <property type="entry name" value="Plant invertase/pectin methylesterase inhibitor"/>
    <property type="match status" value="1"/>
</dbReference>
<reference evidence="6" key="1">
    <citation type="submission" date="2023-03" db="EMBL/GenBank/DDBJ databases">
        <authorList>
            <person name="Julca I."/>
        </authorList>
    </citation>
    <scope>NUCLEOTIDE SEQUENCE</scope>
</reference>
<dbReference type="InterPro" id="IPR035513">
    <property type="entry name" value="Invertase/methylesterase_inhib"/>
</dbReference>
<dbReference type="PANTHER" id="PTHR36710">
    <property type="entry name" value="PECTINESTERASE INHIBITOR-LIKE"/>
    <property type="match status" value="1"/>
</dbReference>
<evidence type="ECO:0000313" key="6">
    <source>
        <dbReference type="EMBL" id="CAI9098633.1"/>
    </source>
</evidence>
<dbReference type="NCBIfam" id="TIGR01614">
    <property type="entry name" value="PME_inhib"/>
    <property type="match status" value="1"/>
</dbReference>
<dbReference type="SMART" id="SM00856">
    <property type="entry name" value="PMEI"/>
    <property type="match status" value="1"/>
</dbReference>
<dbReference type="AlphaFoldDB" id="A0AAV1CTX0"/>
<keyword evidence="7" id="KW-1185">Reference proteome</keyword>
<dbReference type="GO" id="GO:0004857">
    <property type="term" value="F:enzyme inhibitor activity"/>
    <property type="evidence" value="ECO:0007669"/>
    <property type="project" value="InterPro"/>
</dbReference>
<dbReference type="PANTHER" id="PTHR36710:SF12">
    <property type="entry name" value="CELL WALL _ VACUOLAR INHIBITOR OF FRUCTOSIDASE 2-LIKE"/>
    <property type="match status" value="1"/>
</dbReference>
<dbReference type="EMBL" id="OX459120">
    <property type="protein sequence ID" value="CAI9098633.1"/>
    <property type="molecule type" value="Genomic_DNA"/>
</dbReference>
<protein>
    <submittedName>
        <fullName evidence="6">OLC1v1035312C1</fullName>
    </submittedName>
</protein>
<organism evidence="6 7">
    <name type="scientific">Oldenlandia corymbosa var. corymbosa</name>
    <dbReference type="NCBI Taxonomy" id="529605"/>
    <lineage>
        <taxon>Eukaryota</taxon>
        <taxon>Viridiplantae</taxon>
        <taxon>Streptophyta</taxon>
        <taxon>Embryophyta</taxon>
        <taxon>Tracheophyta</taxon>
        <taxon>Spermatophyta</taxon>
        <taxon>Magnoliopsida</taxon>
        <taxon>eudicotyledons</taxon>
        <taxon>Gunneridae</taxon>
        <taxon>Pentapetalae</taxon>
        <taxon>asterids</taxon>
        <taxon>lamiids</taxon>
        <taxon>Gentianales</taxon>
        <taxon>Rubiaceae</taxon>
        <taxon>Rubioideae</taxon>
        <taxon>Spermacoceae</taxon>
        <taxon>Hedyotis-Oldenlandia complex</taxon>
        <taxon>Oldenlandia</taxon>
    </lineage>
</organism>
<gene>
    <name evidence="6" type="ORF">OLC1_LOCUS8797</name>
</gene>
<feature type="domain" description="Pectinesterase inhibitor" evidence="5">
    <location>
        <begin position="24"/>
        <end position="169"/>
    </location>
</feature>
<feature type="signal peptide" evidence="4">
    <location>
        <begin position="1"/>
        <end position="19"/>
    </location>
</feature>
<evidence type="ECO:0000256" key="2">
    <source>
        <dbReference type="ARBA" id="ARBA00023157"/>
    </source>
</evidence>
<dbReference type="InterPro" id="IPR052421">
    <property type="entry name" value="PCW_Enzyme_Inhibitor"/>
</dbReference>
<dbReference type="Gene3D" id="1.20.140.40">
    <property type="entry name" value="Invertase/pectin methylesterase inhibitor family protein"/>
    <property type="match status" value="1"/>
</dbReference>
<evidence type="ECO:0000313" key="7">
    <source>
        <dbReference type="Proteomes" id="UP001161247"/>
    </source>
</evidence>
<dbReference type="InterPro" id="IPR006501">
    <property type="entry name" value="Pectinesterase_inhib_dom"/>
</dbReference>
<keyword evidence="2" id="KW-1015">Disulfide bond</keyword>
<evidence type="ECO:0000256" key="3">
    <source>
        <dbReference type="ARBA" id="ARBA00038471"/>
    </source>
</evidence>
<evidence type="ECO:0000259" key="5">
    <source>
        <dbReference type="SMART" id="SM00856"/>
    </source>
</evidence>
<proteinExistence type="inferred from homology"/>
<keyword evidence="1 4" id="KW-0732">Signal</keyword>
<sequence length="174" mass="19059">MLRFSVILSLSSFLIATKCLHVTADQALIDGICRKSPQPAFCQLCMREDPNRLSMDAIGLARQSTDCSISKSVKVSVDFDFISNSTVDNLIKDVCLRCQFFLGNAMKSLQAAQRHLDGRRFKDAANAAAGAGDNRQKCADLISGGFPVDNVFNIDFEILKEYYVNAPAIISQLG</sequence>
<dbReference type="Proteomes" id="UP001161247">
    <property type="component" value="Chromosome 3"/>
</dbReference>
<name>A0AAV1CTX0_OLDCO</name>
<evidence type="ECO:0000256" key="4">
    <source>
        <dbReference type="SAM" id="SignalP"/>
    </source>
</evidence>